<comment type="caution">
    <text evidence="2">The sequence shown here is derived from an EMBL/GenBank/DDBJ whole genome shotgun (WGS) entry which is preliminary data.</text>
</comment>
<dbReference type="Pfam" id="PF08668">
    <property type="entry name" value="HDOD"/>
    <property type="match status" value="1"/>
</dbReference>
<dbReference type="SMART" id="SM00052">
    <property type="entry name" value="EAL"/>
    <property type="match status" value="1"/>
</dbReference>
<dbReference type="InterPro" id="IPR014408">
    <property type="entry name" value="dGMP_Pdiesterase_EAL/HD-GYP"/>
</dbReference>
<dbReference type="PIRSF" id="PIRSF003180">
    <property type="entry name" value="DiGMPpdiest_YuxH"/>
    <property type="match status" value="1"/>
</dbReference>
<sequence length="428" mass="48850">MNLLPYIITIPNYITLTELFMYFYAARQPILDRDKKLIGYELLFRDGVDNVFPDIDGDEATTRLIEGSQFNFGLEDLTDNKPAYINFTLETLSKGYPTLLGKDTIVVEILETIQPGKRLLAIVKDLKDKGYTIALDDYIHQPVWRHFYPFIDIIKIDFLTCDIDTIKTVLNDLKPHSHIKLLAEKVETYEIYQQALELGFDYFQGFFFSKPEMVQSKALPPSEMALAELLYETSNIDMDLKKITDVFERDVNLSYKLLRYSNSAAFARRAEISTIKQALIVLGANEIKKLLSLLFAAQVSADKPVELIRLSLTRARFAELLAISHGQFKDTGMAFLTGMMSLMDAILDESMESVMKKLPLSNDIKAALLNDEGLLAKYLNLVKYYEQANWSAANELTKELNLGEKVPDAYHEALAWVNEQMQLIVNEK</sequence>
<dbReference type="InterPro" id="IPR013976">
    <property type="entry name" value="HDOD"/>
</dbReference>
<feature type="domain" description="HDOD" evidence="1">
    <location>
        <begin position="219"/>
        <end position="406"/>
    </location>
</feature>
<dbReference type="EMBL" id="LAZR01001804">
    <property type="protein sequence ID" value="KKN38777.1"/>
    <property type="molecule type" value="Genomic_DNA"/>
</dbReference>
<dbReference type="PANTHER" id="PTHR33525">
    <property type="match status" value="1"/>
</dbReference>
<dbReference type="InterPro" id="IPR052340">
    <property type="entry name" value="RNase_Y/CdgJ"/>
</dbReference>
<dbReference type="SUPFAM" id="SSF141868">
    <property type="entry name" value="EAL domain-like"/>
    <property type="match status" value="1"/>
</dbReference>
<evidence type="ECO:0000313" key="2">
    <source>
        <dbReference type="EMBL" id="KKN38777.1"/>
    </source>
</evidence>
<gene>
    <name evidence="2" type="ORF">LCGC14_0750030</name>
</gene>
<evidence type="ECO:0000259" key="1">
    <source>
        <dbReference type="PROSITE" id="PS51833"/>
    </source>
</evidence>
<dbReference type="Gene3D" id="3.20.20.450">
    <property type="entry name" value="EAL domain"/>
    <property type="match status" value="1"/>
</dbReference>
<dbReference type="PANTHER" id="PTHR33525:SF4">
    <property type="entry name" value="CYCLIC DI-GMP PHOSPHODIESTERASE CDGJ"/>
    <property type="match status" value="1"/>
</dbReference>
<dbReference type="InterPro" id="IPR001633">
    <property type="entry name" value="EAL_dom"/>
</dbReference>
<protein>
    <recommendedName>
        <fullName evidence="1">HDOD domain-containing protein</fullName>
    </recommendedName>
</protein>
<proteinExistence type="predicted"/>
<reference evidence="2" key="1">
    <citation type="journal article" date="2015" name="Nature">
        <title>Complex archaea that bridge the gap between prokaryotes and eukaryotes.</title>
        <authorList>
            <person name="Spang A."/>
            <person name="Saw J.H."/>
            <person name="Jorgensen S.L."/>
            <person name="Zaremba-Niedzwiedzka K."/>
            <person name="Martijn J."/>
            <person name="Lind A.E."/>
            <person name="van Eijk R."/>
            <person name="Schleper C."/>
            <person name="Guy L."/>
            <person name="Ettema T.J."/>
        </authorList>
    </citation>
    <scope>NUCLEOTIDE SEQUENCE</scope>
</reference>
<dbReference type="PROSITE" id="PS51833">
    <property type="entry name" value="HDOD"/>
    <property type="match status" value="1"/>
</dbReference>
<name>A0A0F9QP60_9ZZZZ</name>
<dbReference type="Gene3D" id="1.10.3210.10">
    <property type="entry name" value="Hypothetical protein af1432"/>
    <property type="match status" value="1"/>
</dbReference>
<dbReference type="AlphaFoldDB" id="A0A0F9QP60"/>
<dbReference type="SUPFAM" id="SSF109604">
    <property type="entry name" value="HD-domain/PDEase-like"/>
    <property type="match status" value="1"/>
</dbReference>
<dbReference type="InterPro" id="IPR035919">
    <property type="entry name" value="EAL_sf"/>
</dbReference>
<organism evidence="2">
    <name type="scientific">marine sediment metagenome</name>
    <dbReference type="NCBI Taxonomy" id="412755"/>
    <lineage>
        <taxon>unclassified sequences</taxon>
        <taxon>metagenomes</taxon>
        <taxon>ecological metagenomes</taxon>
    </lineage>
</organism>
<accession>A0A0F9QP60</accession>